<reference evidence="2 3" key="1">
    <citation type="journal article" date="2012" name="J. Bacteriol.">
        <title>Genome sequence of an alkane-degrading bacterium, Alcanivorax pacificus type strain W11-5, isolated from deep sea sediment.</title>
        <authorList>
            <person name="Lai Q."/>
            <person name="Shao Z."/>
        </authorList>
    </citation>
    <scope>NUCLEOTIDE SEQUENCE [LARGE SCALE GENOMIC DNA]</scope>
    <source>
        <strain evidence="2 3">W11-5</strain>
    </source>
</reference>
<keyword evidence="3" id="KW-1185">Reference proteome</keyword>
<evidence type="ECO:0000259" key="1">
    <source>
        <dbReference type="Pfam" id="PF00085"/>
    </source>
</evidence>
<dbReference type="RefSeq" id="WP_008736893.1">
    <property type="nucleotide sequence ID" value="NZ_CP004387.1"/>
</dbReference>
<protein>
    <submittedName>
        <fullName evidence="2">Thioredoxin</fullName>
    </submittedName>
</protein>
<name>A0A0B4XR98_9GAMM</name>
<dbReference type="Proteomes" id="UP000006764">
    <property type="component" value="Chromosome"/>
</dbReference>
<dbReference type="EMBL" id="CP004387">
    <property type="protein sequence ID" value="AJD48767.1"/>
    <property type="molecule type" value="Genomic_DNA"/>
</dbReference>
<dbReference type="Gene3D" id="3.40.30.10">
    <property type="entry name" value="Glutaredoxin"/>
    <property type="match status" value="1"/>
</dbReference>
<dbReference type="STRING" id="391936.S7S_11775"/>
<feature type="domain" description="Thioredoxin" evidence="1">
    <location>
        <begin position="21"/>
        <end position="101"/>
    </location>
</feature>
<proteinExistence type="predicted"/>
<dbReference type="AlphaFoldDB" id="A0A0B4XR98"/>
<dbReference type="InterPro" id="IPR013766">
    <property type="entry name" value="Thioredoxin_domain"/>
</dbReference>
<dbReference type="CDD" id="cd02947">
    <property type="entry name" value="TRX_family"/>
    <property type="match status" value="1"/>
</dbReference>
<accession>A0A0B4XR98</accession>
<dbReference type="HOGENOM" id="CLU_090389_12_0_6"/>
<dbReference type="KEGG" id="apac:S7S_11775"/>
<dbReference type="Pfam" id="PF00085">
    <property type="entry name" value="Thioredoxin"/>
    <property type="match status" value="1"/>
</dbReference>
<organism evidence="2 3">
    <name type="scientific">Isoalcanivorax pacificus W11-5</name>
    <dbReference type="NCBI Taxonomy" id="391936"/>
    <lineage>
        <taxon>Bacteria</taxon>
        <taxon>Pseudomonadati</taxon>
        <taxon>Pseudomonadota</taxon>
        <taxon>Gammaproteobacteria</taxon>
        <taxon>Oceanospirillales</taxon>
        <taxon>Alcanivoracaceae</taxon>
        <taxon>Isoalcanivorax</taxon>
    </lineage>
</organism>
<sequence length="110" mass="11773">MSLLPDYQEETLTRAEADALDGATVLEFGASWCGYCIGAQPVIHAALGNATGLRHLKIADGPGRPLGRSYRVKLWPTLIFLRDGQEVARVVRPTASAPLTEALEVSKQAG</sequence>
<evidence type="ECO:0000313" key="2">
    <source>
        <dbReference type="EMBL" id="AJD48767.1"/>
    </source>
</evidence>
<dbReference type="InterPro" id="IPR036249">
    <property type="entry name" value="Thioredoxin-like_sf"/>
</dbReference>
<evidence type="ECO:0000313" key="3">
    <source>
        <dbReference type="Proteomes" id="UP000006764"/>
    </source>
</evidence>
<gene>
    <name evidence="2" type="ORF">S7S_11775</name>
</gene>
<dbReference type="SUPFAM" id="SSF52833">
    <property type="entry name" value="Thioredoxin-like"/>
    <property type="match status" value="1"/>
</dbReference>
<dbReference type="OrthoDB" id="215495at2"/>